<dbReference type="PRINTS" id="PR01374">
    <property type="entry name" value="TONBPROTEIN"/>
</dbReference>
<comment type="caution">
    <text evidence="13">The sequence shown here is derived from an EMBL/GenBank/DDBJ whole genome shotgun (WGS) entry which is preliminary data.</text>
</comment>
<comment type="subcellular location">
    <subcellularLocation>
        <location evidence="1">Cell inner membrane</location>
        <topology evidence="1">Single-pass membrane protein</topology>
        <orientation evidence="1">Periplasmic side</orientation>
    </subcellularLocation>
</comment>
<keyword evidence="4" id="KW-1003">Cell membrane</keyword>
<keyword evidence="9 11" id="KW-0472">Membrane</keyword>
<dbReference type="PANTHER" id="PTHR33446:SF2">
    <property type="entry name" value="PROTEIN TONB"/>
    <property type="match status" value="1"/>
</dbReference>
<feature type="domain" description="TonB C-terminal" evidence="12">
    <location>
        <begin position="181"/>
        <end position="271"/>
    </location>
</feature>
<evidence type="ECO:0000256" key="1">
    <source>
        <dbReference type="ARBA" id="ARBA00004383"/>
    </source>
</evidence>
<dbReference type="InterPro" id="IPR003538">
    <property type="entry name" value="TonB"/>
</dbReference>
<reference evidence="14" key="1">
    <citation type="journal article" date="2019" name="Int. J. Syst. Evol. Microbiol.">
        <title>The Global Catalogue of Microorganisms (GCM) 10K type strain sequencing project: providing services to taxonomists for standard genome sequencing and annotation.</title>
        <authorList>
            <consortium name="The Broad Institute Genomics Platform"/>
            <consortium name="The Broad Institute Genome Sequencing Center for Infectious Disease"/>
            <person name="Wu L."/>
            <person name="Ma J."/>
        </authorList>
    </citation>
    <scope>NUCLEOTIDE SEQUENCE [LARGE SCALE GENOMIC DNA]</scope>
    <source>
        <strain evidence="14">JCM 31921</strain>
    </source>
</reference>
<evidence type="ECO:0000313" key="14">
    <source>
        <dbReference type="Proteomes" id="UP001501410"/>
    </source>
</evidence>
<dbReference type="InterPro" id="IPR051045">
    <property type="entry name" value="TonB-dependent_transducer"/>
</dbReference>
<keyword evidence="7" id="KW-0653">Protein transport</keyword>
<evidence type="ECO:0000256" key="6">
    <source>
        <dbReference type="ARBA" id="ARBA00022692"/>
    </source>
</evidence>
<feature type="transmembrane region" description="Helical" evidence="11">
    <location>
        <begin position="39"/>
        <end position="56"/>
    </location>
</feature>
<name>A0ABP8MXR7_9BACT</name>
<comment type="similarity">
    <text evidence="2">Belongs to the TonB family.</text>
</comment>
<evidence type="ECO:0000256" key="10">
    <source>
        <dbReference type="SAM" id="MobiDB-lite"/>
    </source>
</evidence>
<evidence type="ECO:0000259" key="12">
    <source>
        <dbReference type="PROSITE" id="PS52015"/>
    </source>
</evidence>
<dbReference type="InterPro" id="IPR037682">
    <property type="entry name" value="TonB_C"/>
</dbReference>
<accession>A0ABP8MXR7</accession>
<keyword evidence="6 11" id="KW-0812">Transmembrane</keyword>
<dbReference type="Proteomes" id="UP001501410">
    <property type="component" value="Unassembled WGS sequence"/>
</dbReference>
<evidence type="ECO:0000256" key="8">
    <source>
        <dbReference type="ARBA" id="ARBA00022989"/>
    </source>
</evidence>
<feature type="region of interest" description="Disordered" evidence="10">
    <location>
        <begin position="60"/>
        <end position="116"/>
    </location>
</feature>
<dbReference type="EMBL" id="BAABEZ010000022">
    <property type="protein sequence ID" value="GAA4455941.1"/>
    <property type="molecule type" value="Genomic_DNA"/>
</dbReference>
<keyword evidence="8 11" id="KW-1133">Transmembrane helix</keyword>
<keyword evidence="5" id="KW-0997">Cell inner membrane</keyword>
<gene>
    <name evidence="13" type="ORF">GCM10023092_20480</name>
</gene>
<organism evidence="13 14">
    <name type="scientific">Rurimicrobium arvi</name>
    <dbReference type="NCBI Taxonomy" id="2049916"/>
    <lineage>
        <taxon>Bacteria</taxon>
        <taxon>Pseudomonadati</taxon>
        <taxon>Bacteroidota</taxon>
        <taxon>Chitinophagia</taxon>
        <taxon>Chitinophagales</taxon>
        <taxon>Chitinophagaceae</taxon>
        <taxon>Rurimicrobium</taxon>
    </lineage>
</organism>
<feature type="compositionally biased region" description="Pro residues" evidence="10">
    <location>
        <begin position="86"/>
        <end position="100"/>
    </location>
</feature>
<dbReference type="PROSITE" id="PS52015">
    <property type="entry name" value="TONB_CTD"/>
    <property type="match status" value="1"/>
</dbReference>
<evidence type="ECO:0000256" key="5">
    <source>
        <dbReference type="ARBA" id="ARBA00022519"/>
    </source>
</evidence>
<evidence type="ECO:0000256" key="9">
    <source>
        <dbReference type="ARBA" id="ARBA00023136"/>
    </source>
</evidence>
<evidence type="ECO:0000256" key="11">
    <source>
        <dbReference type="SAM" id="Phobius"/>
    </source>
</evidence>
<evidence type="ECO:0000256" key="2">
    <source>
        <dbReference type="ARBA" id="ARBA00006555"/>
    </source>
</evidence>
<proteinExistence type="inferred from homology"/>
<dbReference type="SUPFAM" id="SSF74653">
    <property type="entry name" value="TolA/TonB C-terminal domain"/>
    <property type="match status" value="1"/>
</dbReference>
<evidence type="ECO:0000313" key="13">
    <source>
        <dbReference type="EMBL" id="GAA4455941.1"/>
    </source>
</evidence>
<keyword evidence="3" id="KW-0813">Transport</keyword>
<dbReference type="NCBIfam" id="TIGR01352">
    <property type="entry name" value="tonB_Cterm"/>
    <property type="match status" value="1"/>
</dbReference>
<dbReference type="PANTHER" id="PTHR33446">
    <property type="entry name" value="PROTEIN TONB-RELATED"/>
    <property type="match status" value="1"/>
</dbReference>
<dbReference type="Pfam" id="PF03544">
    <property type="entry name" value="TonB_C"/>
    <property type="match status" value="1"/>
</dbReference>
<dbReference type="InterPro" id="IPR006260">
    <property type="entry name" value="TonB/TolA_C"/>
</dbReference>
<sequence length="271" mass="29606">MDINKILKADYLDIIFDGRNKAYGGYDLRKRYPERMKKSGIVILAIAVVGLGYNVFANRAKKSAPPPPPPVEVVMSEPPPIDDKQPPPPPPPSEPPPPVKPTVAFTPPEIKKDDEIKEDKQMVEQTELKDASAGLTTQAGDVNGIDPGIIDNPGTGSGVVEAAPPPPEIFKVVEQMPEFPGGEDALYKFLQDNVQYPPKATNAGKEGTVSVKFVVNEDGSISNVEVARPIGFDMDEEAIRVVKKMPKWKPGKQNGKAVKVYYRVPIRFVLQ</sequence>
<evidence type="ECO:0000256" key="3">
    <source>
        <dbReference type="ARBA" id="ARBA00022448"/>
    </source>
</evidence>
<evidence type="ECO:0000256" key="4">
    <source>
        <dbReference type="ARBA" id="ARBA00022475"/>
    </source>
</evidence>
<dbReference type="Gene3D" id="3.30.1150.10">
    <property type="match status" value="1"/>
</dbReference>
<keyword evidence="14" id="KW-1185">Reference proteome</keyword>
<dbReference type="RefSeq" id="WP_344826414.1">
    <property type="nucleotide sequence ID" value="NZ_BAABEZ010000022.1"/>
</dbReference>
<protein>
    <submittedName>
        <fullName evidence="13">Energy transducer TonB</fullName>
    </submittedName>
</protein>
<evidence type="ECO:0000256" key="7">
    <source>
        <dbReference type="ARBA" id="ARBA00022927"/>
    </source>
</evidence>